<dbReference type="GO" id="GO:0008097">
    <property type="term" value="F:5S rRNA binding"/>
    <property type="evidence" value="ECO:0007669"/>
    <property type="project" value="TreeGrafter"/>
</dbReference>
<dbReference type="InterPro" id="IPR005484">
    <property type="entry name" value="Ribosomal_uL18_bac/plant/anim"/>
</dbReference>
<evidence type="ECO:0000313" key="8">
    <source>
        <dbReference type="EMBL" id="KPK63861.1"/>
    </source>
</evidence>
<dbReference type="Pfam" id="PF00861">
    <property type="entry name" value="Ribosomal_L18p"/>
    <property type="match status" value="1"/>
</dbReference>
<evidence type="ECO:0000256" key="3">
    <source>
        <dbReference type="ARBA" id="ARBA00022884"/>
    </source>
</evidence>
<dbReference type="Gene3D" id="3.30.420.100">
    <property type="match status" value="1"/>
</dbReference>
<dbReference type="PATRIC" id="fig|1703779.3.peg.1273"/>
<dbReference type="GO" id="GO:0006412">
    <property type="term" value="P:translation"/>
    <property type="evidence" value="ECO:0007669"/>
    <property type="project" value="UniProtKB-UniRule"/>
</dbReference>
<dbReference type="InterPro" id="IPR057268">
    <property type="entry name" value="Ribosomal_L18"/>
</dbReference>
<dbReference type="EMBL" id="LJUJ01000008">
    <property type="protein sequence ID" value="KPK63861.1"/>
    <property type="molecule type" value="Genomic_DNA"/>
</dbReference>
<evidence type="ECO:0000256" key="5">
    <source>
        <dbReference type="ARBA" id="ARBA00023274"/>
    </source>
</evidence>
<sequence>MALTGRKKRHQSIRKKVMGTSARPRLCVFRSNRYIYAQLIDDTKHKVLLAYSSSNLKDIKEKKKIEAATEVGKMLGKIAVDKGIKQVAFDRAGYKYHGRVKALAEGARAAGLEF</sequence>
<reference evidence="8 9" key="1">
    <citation type="journal article" date="2015" name="Microbiome">
        <title>Genomic resolution of linkages in carbon, nitrogen, and sulfur cycling among widespread estuary sediment bacteria.</title>
        <authorList>
            <person name="Baker B.J."/>
            <person name="Lazar C.S."/>
            <person name="Teske A.P."/>
            <person name="Dick G.J."/>
        </authorList>
    </citation>
    <scope>NUCLEOTIDE SEQUENCE [LARGE SCALE GENOMIC DNA]</scope>
    <source>
        <strain evidence="8">SM23_42</strain>
    </source>
</reference>
<comment type="similarity">
    <text evidence="1 7">Belongs to the universal ribosomal protein uL18 family.</text>
</comment>
<dbReference type="FunFam" id="3.30.420.100:FF:000001">
    <property type="entry name" value="50S ribosomal protein L18"/>
    <property type="match status" value="1"/>
</dbReference>
<dbReference type="STRING" id="1703779.AMJ83_05275"/>
<keyword evidence="4 7" id="KW-0689">Ribosomal protein</keyword>
<dbReference type="PANTHER" id="PTHR12899:SF3">
    <property type="entry name" value="LARGE RIBOSOMAL SUBUNIT PROTEIN UL18M"/>
    <property type="match status" value="1"/>
</dbReference>
<dbReference type="CDD" id="cd00432">
    <property type="entry name" value="Ribosomal_L18_L5e"/>
    <property type="match status" value="1"/>
</dbReference>
<comment type="caution">
    <text evidence="8">The sequence shown here is derived from an EMBL/GenBank/DDBJ whole genome shotgun (WGS) entry which is preliminary data.</text>
</comment>
<organism evidence="8 9">
    <name type="scientific">candidate division WOR_3 bacterium SM23_42</name>
    <dbReference type="NCBI Taxonomy" id="1703779"/>
    <lineage>
        <taxon>Bacteria</taxon>
        <taxon>Bacteria division WOR-3</taxon>
    </lineage>
</organism>
<keyword evidence="3 7" id="KW-0694">RNA-binding</keyword>
<dbReference type="GO" id="GO:0005737">
    <property type="term" value="C:cytoplasm"/>
    <property type="evidence" value="ECO:0007669"/>
    <property type="project" value="UniProtKB-ARBA"/>
</dbReference>
<dbReference type="InterPro" id="IPR004389">
    <property type="entry name" value="Ribosomal_uL18_bac-type"/>
</dbReference>
<dbReference type="AlphaFoldDB" id="A0A0S8FT27"/>
<keyword evidence="2 7" id="KW-0699">rRNA-binding</keyword>
<comment type="subunit">
    <text evidence="7">Part of the 50S ribosomal subunit; part of the 5S rRNA/L5/L18/L25 subcomplex. Contacts the 5S and 23S rRNAs.</text>
</comment>
<dbReference type="Proteomes" id="UP000051373">
    <property type="component" value="Unassembled WGS sequence"/>
</dbReference>
<dbReference type="GO" id="GO:0005840">
    <property type="term" value="C:ribosome"/>
    <property type="evidence" value="ECO:0007669"/>
    <property type="project" value="UniProtKB-KW"/>
</dbReference>
<evidence type="ECO:0000313" key="9">
    <source>
        <dbReference type="Proteomes" id="UP000051373"/>
    </source>
</evidence>
<dbReference type="HAMAP" id="MF_01337_B">
    <property type="entry name" value="Ribosomal_uL18_B"/>
    <property type="match status" value="1"/>
</dbReference>
<proteinExistence type="inferred from homology"/>
<comment type="function">
    <text evidence="7">This is one of the proteins that bind and probably mediate the attachment of the 5S RNA into the large ribosomal subunit, where it forms part of the central protuberance.</text>
</comment>
<dbReference type="SUPFAM" id="SSF53137">
    <property type="entry name" value="Translational machinery components"/>
    <property type="match status" value="1"/>
</dbReference>
<evidence type="ECO:0000256" key="4">
    <source>
        <dbReference type="ARBA" id="ARBA00022980"/>
    </source>
</evidence>
<keyword evidence="5 7" id="KW-0687">Ribonucleoprotein</keyword>
<evidence type="ECO:0000256" key="2">
    <source>
        <dbReference type="ARBA" id="ARBA00022730"/>
    </source>
</evidence>
<dbReference type="NCBIfam" id="TIGR00060">
    <property type="entry name" value="L18_bact"/>
    <property type="match status" value="1"/>
</dbReference>
<dbReference type="GO" id="GO:0003735">
    <property type="term" value="F:structural constituent of ribosome"/>
    <property type="evidence" value="ECO:0007669"/>
    <property type="project" value="InterPro"/>
</dbReference>
<evidence type="ECO:0000256" key="6">
    <source>
        <dbReference type="ARBA" id="ARBA00035197"/>
    </source>
</evidence>
<gene>
    <name evidence="7" type="primary">rplR</name>
    <name evidence="8" type="ORF">AMJ83_05275</name>
</gene>
<evidence type="ECO:0000256" key="1">
    <source>
        <dbReference type="ARBA" id="ARBA00007116"/>
    </source>
</evidence>
<evidence type="ECO:0000256" key="7">
    <source>
        <dbReference type="HAMAP-Rule" id="MF_01337"/>
    </source>
</evidence>
<name>A0A0S8FT27_UNCW3</name>
<protein>
    <recommendedName>
        <fullName evidence="6 7">Large ribosomal subunit protein uL18</fullName>
    </recommendedName>
</protein>
<dbReference type="GO" id="GO:1990904">
    <property type="term" value="C:ribonucleoprotein complex"/>
    <property type="evidence" value="ECO:0007669"/>
    <property type="project" value="UniProtKB-KW"/>
</dbReference>
<dbReference type="PANTHER" id="PTHR12899">
    <property type="entry name" value="39S RIBOSOMAL PROTEIN L18, MITOCHONDRIAL"/>
    <property type="match status" value="1"/>
</dbReference>
<accession>A0A0S8FT27</accession>